<keyword evidence="4" id="KW-0804">Transcription</keyword>
<dbReference type="STRING" id="1503961.SAMN05421736_10645"/>
<proteinExistence type="inferred from homology"/>
<evidence type="ECO:0000256" key="4">
    <source>
        <dbReference type="ARBA" id="ARBA00023163"/>
    </source>
</evidence>
<dbReference type="InterPro" id="IPR036388">
    <property type="entry name" value="WH-like_DNA-bd_sf"/>
</dbReference>
<dbReference type="InterPro" id="IPR013249">
    <property type="entry name" value="RNA_pol_sigma70_r4_t2"/>
</dbReference>
<accession>A0A1H3Q995</accession>
<evidence type="ECO:0000256" key="2">
    <source>
        <dbReference type="ARBA" id="ARBA00023015"/>
    </source>
</evidence>
<feature type="domain" description="RNA polymerase sigma-70 region 2" evidence="5">
    <location>
        <begin position="10"/>
        <end position="77"/>
    </location>
</feature>
<dbReference type="SUPFAM" id="SSF88659">
    <property type="entry name" value="Sigma3 and sigma4 domains of RNA polymerase sigma factors"/>
    <property type="match status" value="1"/>
</dbReference>
<dbReference type="GO" id="GO:0003677">
    <property type="term" value="F:DNA binding"/>
    <property type="evidence" value="ECO:0007669"/>
    <property type="project" value="InterPro"/>
</dbReference>
<dbReference type="Pfam" id="PF04542">
    <property type="entry name" value="Sigma70_r2"/>
    <property type="match status" value="1"/>
</dbReference>
<keyword evidence="3" id="KW-0731">Sigma factor</keyword>
<dbReference type="Pfam" id="PF08281">
    <property type="entry name" value="Sigma70_r4_2"/>
    <property type="match status" value="1"/>
</dbReference>
<dbReference type="InterPro" id="IPR014284">
    <property type="entry name" value="RNA_pol_sigma-70_dom"/>
</dbReference>
<dbReference type="InterPro" id="IPR013324">
    <property type="entry name" value="RNA_pol_sigma_r3/r4-like"/>
</dbReference>
<evidence type="ECO:0000313" key="8">
    <source>
        <dbReference type="Proteomes" id="UP000198935"/>
    </source>
</evidence>
<dbReference type="InterPro" id="IPR007627">
    <property type="entry name" value="RNA_pol_sigma70_r2"/>
</dbReference>
<evidence type="ECO:0000313" key="7">
    <source>
        <dbReference type="EMBL" id="SDZ09249.1"/>
    </source>
</evidence>
<feature type="domain" description="RNA polymerase sigma factor 70 region 4 type 2" evidence="6">
    <location>
        <begin position="110"/>
        <end position="162"/>
    </location>
</feature>
<evidence type="ECO:0000259" key="6">
    <source>
        <dbReference type="Pfam" id="PF08281"/>
    </source>
</evidence>
<evidence type="ECO:0000256" key="1">
    <source>
        <dbReference type="ARBA" id="ARBA00010641"/>
    </source>
</evidence>
<dbReference type="CDD" id="cd06171">
    <property type="entry name" value="Sigma70_r4"/>
    <property type="match status" value="1"/>
</dbReference>
<dbReference type="InterPro" id="IPR013325">
    <property type="entry name" value="RNA_pol_sigma_r2"/>
</dbReference>
<keyword evidence="2" id="KW-0805">Transcription regulation</keyword>
<protein>
    <submittedName>
        <fullName evidence="7">RNA polymerase sigma-70 factor, ECF subfamily</fullName>
    </submittedName>
</protein>
<dbReference type="PANTHER" id="PTHR43133">
    <property type="entry name" value="RNA POLYMERASE ECF-TYPE SIGMA FACTO"/>
    <property type="match status" value="1"/>
</dbReference>
<reference evidence="8" key="1">
    <citation type="submission" date="2016-10" db="EMBL/GenBank/DDBJ databases">
        <authorList>
            <person name="Varghese N."/>
            <person name="Submissions S."/>
        </authorList>
    </citation>
    <scope>NUCLEOTIDE SEQUENCE [LARGE SCALE GENOMIC DNA]</scope>
    <source>
        <strain evidence="8">SP</strain>
    </source>
</reference>
<dbReference type="AlphaFoldDB" id="A0A1H3Q995"/>
<dbReference type="GO" id="GO:0016987">
    <property type="term" value="F:sigma factor activity"/>
    <property type="evidence" value="ECO:0007669"/>
    <property type="project" value="UniProtKB-KW"/>
</dbReference>
<dbReference type="EMBL" id="FNPI01000006">
    <property type="protein sequence ID" value="SDZ09249.1"/>
    <property type="molecule type" value="Genomic_DNA"/>
</dbReference>
<dbReference type="PANTHER" id="PTHR43133:SF60">
    <property type="entry name" value="RNA POLYMERASE SIGMA FACTOR SIGV"/>
    <property type="match status" value="1"/>
</dbReference>
<evidence type="ECO:0000259" key="5">
    <source>
        <dbReference type="Pfam" id="PF04542"/>
    </source>
</evidence>
<dbReference type="Gene3D" id="1.10.10.10">
    <property type="entry name" value="Winged helix-like DNA-binding domain superfamily/Winged helix DNA-binding domain"/>
    <property type="match status" value="1"/>
</dbReference>
<dbReference type="SUPFAM" id="SSF88946">
    <property type="entry name" value="Sigma2 domain of RNA polymerase sigma factors"/>
    <property type="match status" value="1"/>
</dbReference>
<sequence length="172" mass="20523">MKQAIDFDELYSQFYRRLFHIGYSITRDRHLAEDVVHETFLKAYLKAETIEDEGKIGSWLSSIAARTAIDVFRREKKKKGILMEQEMLDYLGEKMSFHVEQEVETWFLEEQMKTAIRKLKLDYQNVLMLKLGYDLKEDEIAHVLHLKPSTVKTRIYRARKQLKLLFEKQMSA</sequence>
<keyword evidence="8" id="KW-1185">Reference proteome</keyword>
<dbReference type="GO" id="GO:0006352">
    <property type="term" value="P:DNA-templated transcription initiation"/>
    <property type="evidence" value="ECO:0007669"/>
    <property type="project" value="InterPro"/>
</dbReference>
<dbReference type="InterPro" id="IPR039425">
    <property type="entry name" value="RNA_pol_sigma-70-like"/>
</dbReference>
<comment type="similarity">
    <text evidence="1">Belongs to the sigma-70 factor family. ECF subfamily.</text>
</comment>
<dbReference type="Gene3D" id="1.10.1740.10">
    <property type="match status" value="1"/>
</dbReference>
<gene>
    <name evidence="7" type="ORF">SAMN05421736_10645</name>
</gene>
<dbReference type="Proteomes" id="UP000198935">
    <property type="component" value="Unassembled WGS sequence"/>
</dbReference>
<dbReference type="NCBIfam" id="TIGR02937">
    <property type="entry name" value="sigma70-ECF"/>
    <property type="match status" value="1"/>
</dbReference>
<name>A0A1H3Q995_9BACI</name>
<evidence type="ECO:0000256" key="3">
    <source>
        <dbReference type="ARBA" id="ARBA00023082"/>
    </source>
</evidence>
<organism evidence="7 8">
    <name type="scientific">Evansella caseinilytica</name>
    <dbReference type="NCBI Taxonomy" id="1503961"/>
    <lineage>
        <taxon>Bacteria</taxon>
        <taxon>Bacillati</taxon>
        <taxon>Bacillota</taxon>
        <taxon>Bacilli</taxon>
        <taxon>Bacillales</taxon>
        <taxon>Bacillaceae</taxon>
        <taxon>Evansella</taxon>
    </lineage>
</organism>